<proteinExistence type="predicted"/>
<dbReference type="EMBL" id="JANQDX010000013">
    <property type="protein sequence ID" value="KAL0912845.1"/>
    <property type="molecule type" value="Genomic_DNA"/>
</dbReference>
<dbReference type="PANTHER" id="PTHR31286">
    <property type="entry name" value="GLYCINE-RICH CELL WALL STRUCTURAL PROTEIN 1.8-LIKE"/>
    <property type="match status" value="1"/>
</dbReference>
<evidence type="ECO:0000313" key="2">
    <source>
        <dbReference type="EMBL" id="KAL0912845.1"/>
    </source>
</evidence>
<gene>
    <name evidence="2" type="ORF">M5K25_016255</name>
</gene>
<feature type="transmembrane region" description="Helical" evidence="1">
    <location>
        <begin position="309"/>
        <end position="336"/>
    </location>
</feature>
<comment type="caution">
    <text evidence="2">The sequence shown here is derived from an EMBL/GenBank/DDBJ whole genome shotgun (WGS) entry which is preliminary data.</text>
</comment>
<keyword evidence="3" id="KW-1185">Reference proteome</keyword>
<reference evidence="2 3" key="1">
    <citation type="journal article" date="2024" name="Plant Biotechnol. J.">
        <title>Dendrobium thyrsiflorum genome and its molecular insights into genes involved in important horticultural traits.</title>
        <authorList>
            <person name="Chen B."/>
            <person name="Wang J.Y."/>
            <person name="Zheng P.J."/>
            <person name="Li K.L."/>
            <person name="Liang Y.M."/>
            <person name="Chen X.F."/>
            <person name="Zhang C."/>
            <person name="Zhao X."/>
            <person name="He X."/>
            <person name="Zhang G.Q."/>
            <person name="Liu Z.J."/>
            <person name="Xu Q."/>
        </authorList>
    </citation>
    <scope>NUCLEOTIDE SEQUENCE [LARGE SCALE GENOMIC DNA]</scope>
    <source>
        <strain evidence="2">GZMU011</strain>
    </source>
</reference>
<name>A0ABD0UK19_DENTH</name>
<protein>
    <recommendedName>
        <fullName evidence="4">DUF4283 domain-containing protein</fullName>
    </recommendedName>
</protein>
<organism evidence="2 3">
    <name type="scientific">Dendrobium thyrsiflorum</name>
    <name type="common">Pinecone-like raceme dendrobium</name>
    <name type="synonym">Orchid</name>
    <dbReference type="NCBI Taxonomy" id="117978"/>
    <lineage>
        <taxon>Eukaryota</taxon>
        <taxon>Viridiplantae</taxon>
        <taxon>Streptophyta</taxon>
        <taxon>Embryophyta</taxon>
        <taxon>Tracheophyta</taxon>
        <taxon>Spermatophyta</taxon>
        <taxon>Magnoliopsida</taxon>
        <taxon>Liliopsida</taxon>
        <taxon>Asparagales</taxon>
        <taxon>Orchidaceae</taxon>
        <taxon>Epidendroideae</taxon>
        <taxon>Malaxideae</taxon>
        <taxon>Dendrobiinae</taxon>
        <taxon>Dendrobium</taxon>
    </lineage>
</organism>
<keyword evidence="1" id="KW-0812">Transmembrane</keyword>
<dbReference type="InterPro" id="IPR040256">
    <property type="entry name" value="At4g02000-like"/>
</dbReference>
<sequence>MTNIFKHCDPAFLDCKNPSKFFKYVVSALWISEEEVQHLAKPFYFTLVSKFPLRRPKLTGGFLVTLLDQQYVLIKLSNDLDYGRVFVQRSYYVSNYFIKLIKWSCFFDILEESPILPIWLSFPDLHPHFFSPRILHSLGSLFGRLIQTDNATAVGSKPSVAPILIELGITKNFCSHFKALGHKKVECLILHPHLRKSDIPKLGSEMNNSLVLVRDSYKMLLNDHNSTLDNVHLGKGSLMISPIKPLSDVVCVHSNADSPLSFLNGSFDVVDNIVVSSSNPIIDFDLPIEGLDVSDSIPIIDLPIFVPCWMLHVLTWMVGYIRICTLLTLLITLIGLRNSQKWLPMVGSLELSCAKASQNALWVMKLSRLH</sequence>
<keyword evidence="1" id="KW-0472">Membrane</keyword>
<evidence type="ECO:0000256" key="1">
    <source>
        <dbReference type="SAM" id="Phobius"/>
    </source>
</evidence>
<accession>A0ABD0UK19</accession>
<dbReference type="Proteomes" id="UP001552299">
    <property type="component" value="Unassembled WGS sequence"/>
</dbReference>
<evidence type="ECO:0008006" key="4">
    <source>
        <dbReference type="Google" id="ProtNLM"/>
    </source>
</evidence>
<evidence type="ECO:0000313" key="3">
    <source>
        <dbReference type="Proteomes" id="UP001552299"/>
    </source>
</evidence>
<dbReference type="AlphaFoldDB" id="A0ABD0UK19"/>
<dbReference type="PANTHER" id="PTHR31286:SF179">
    <property type="entry name" value="RNASE H TYPE-1 DOMAIN-CONTAINING PROTEIN"/>
    <property type="match status" value="1"/>
</dbReference>
<keyword evidence="1" id="KW-1133">Transmembrane helix</keyword>